<evidence type="ECO:0000313" key="3">
    <source>
        <dbReference type="EMBL" id="TGZ82730.1"/>
    </source>
</evidence>
<dbReference type="InterPro" id="IPR004088">
    <property type="entry name" value="KH_dom_type_1"/>
</dbReference>
<keyword evidence="4" id="KW-1185">Reference proteome</keyword>
<dbReference type="AlphaFoldDB" id="A0A4S2N103"/>
<reference evidence="3 4" key="1">
    <citation type="submission" date="2019-04" db="EMBL/GenBank/DDBJ databases">
        <title>Comparative genomics and transcriptomics to analyze fruiting body development in filamentous ascomycetes.</title>
        <authorList>
            <consortium name="DOE Joint Genome Institute"/>
            <person name="Lutkenhaus R."/>
            <person name="Traeger S."/>
            <person name="Breuer J."/>
            <person name="Kuo A."/>
            <person name="Lipzen A."/>
            <person name="Pangilinan J."/>
            <person name="Dilworth D."/>
            <person name="Sandor L."/>
            <person name="Poggeler S."/>
            <person name="Barry K."/>
            <person name="Grigoriev I.V."/>
            <person name="Nowrousian M."/>
        </authorList>
    </citation>
    <scope>NUCLEOTIDE SEQUENCE [LARGE SCALE GENOMIC DNA]</scope>
    <source>
        <strain evidence="3 4">CBS 389.68</strain>
    </source>
</reference>
<dbReference type="Proteomes" id="UP000298138">
    <property type="component" value="Unassembled WGS sequence"/>
</dbReference>
<dbReference type="EMBL" id="ML220114">
    <property type="protein sequence ID" value="TGZ82730.1"/>
    <property type="molecule type" value="Genomic_DNA"/>
</dbReference>
<gene>
    <name evidence="3" type="ORF">EX30DRAFT_139533</name>
</gene>
<name>A0A4S2N103_9PEZI</name>
<keyword evidence="1" id="KW-0175">Coiled coil</keyword>
<dbReference type="InterPro" id="IPR036612">
    <property type="entry name" value="KH_dom_type_1_sf"/>
</dbReference>
<dbReference type="InParanoid" id="A0A4S2N103"/>
<organism evidence="3 4">
    <name type="scientific">Ascodesmis nigricans</name>
    <dbReference type="NCBI Taxonomy" id="341454"/>
    <lineage>
        <taxon>Eukaryota</taxon>
        <taxon>Fungi</taxon>
        <taxon>Dikarya</taxon>
        <taxon>Ascomycota</taxon>
        <taxon>Pezizomycotina</taxon>
        <taxon>Pezizomycetes</taxon>
        <taxon>Pezizales</taxon>
        <taxon>Ascodesmidaceae</taxon>
        <taxon>Ascodesmis</taxon>
    </lineage>
</organism>
<feature type="coiled-coil region" evidence="1">
    <location>
        <begin position="174"/>
        <end position="246"/>
    </location>
</feature>
<dbReference type="Pfam" id="PF00013">
    <property type="entry name" value="KH_1"/>
    <property type="match status" value="1"/>
</dbReference>
<dbReference type="GO" id="GO:0003723">
    <property type="term" value="F:RNA binding"/>
    <property type="evidence" value="ECO:0007669"/>
    <property type="project" value="InterPro"/>
</dbReference>
<feature type="domain" description="K Homology" evidence="2">
    <location>
        <begin position="19"/>
        <end position="43"/>
    </location>
</feature>
<protein>
    <recommendedName>
        <fullName evidence="2">K Homology domain-containing protein</fullName>
    </recommendedName>
</protein>
<dbReference type="SUPFAM" id="SSF54791">
    <property type="entry name" value="Eukaryotic type KH-domain (KH-domain type I)"/>
    <property type="match status" value="1"/>
</dbReference>
<evidence type="ECO:0000256" key="1">
    <source>
        <dbReference type="SAM" id="Coils"/>
    </source>
</evidence>
<evidence type="ECO:0000313" key="4">
    <source>
        <dbReference type="Proteomes" id="UP000298138"/>
    </source>
</evidence>
<sequence length="262" mass="29988">MSSTSEADNGPDCWIRVDNAAKLIGPGGTTIRHLRQKYNCEISTARSQQIRDKLTGDYWQQVFVTFDYDEDEEQGLPKLITAIEGLLGDRNVTTVWPPITASLTERFEAYAKAEGYVSRHAHEDIVTKLGAHCEERIDTTTKFFTDEMKYLKTTHQTEKEKLQKQHALEVTRINTSHGKMIHGLQEQIKELQEEVEKLKQHQCPASETPQSDANVFQELLEAKIAVRKAQAELHSFKAQVEIEKADRDLYELRNGKRTRTSD</sequence>
<evidence type="ECO:0000259" key="2">
    <source>
        <dbReference type="Pfam" id="PF00013"/>
    </source>
</evidence>
<proteinExistence type="predicted"/>
<accession>A0A4S2N103</accession>